<sequence>MDELSEDERNAVLYNGSSKAQGRAQPRFDLDDAFAEDDNDMSFQFSPEAVRQDMAMSMKQDWNLDQDLDNISVRIGYSVDDPDASVSTFDINGSPNGGPVSLSSLQSPPHADRTLSQSRSDSFNEVQLSSEFSSVSLSDHPSLPDSVYTSPEPEPEEEQGIETQHEQPPEEPVSPYPTVQIDVSEDRPVTQVVTVHSTSLDEPSTARSNNSLQEPLTSISARVNSASSPSLPLAGSFASPPPPATPSTAQSNASIHVVRWLEASHVEIYGTKCLGQSHQQNSTKVPPTQRPERGQQAYGGLGDDDEAE</sequence>
<proteinExistence type="predicted"/>
<feature type="region of interest" description="Disordered" evidence="1">
    <location>
        <begin position="273"/>
        <end position="308"/>
    </location>
</feature>
<feature type="compositionally biased region" description="Polar residues" evidence="1">
    <location>
        <begin position="274"/>
        <end position="286"/>
    </location>
</feature>
<accession>A0A4R0R5X0</accession>
<dbReference type="OrthoDB" id="289721at2759"/>
<evidence type="ECO:0000313" key="2">
    <source>
        <dbReference type="EMBL" id="TCD62861.1"/>
    </source>
</evidence>
<evidence type="ECO:0000256" key="1">
    <source>
        <dbReference type="SAM" id="MobiDB-lite"/>
    </source>
</evidence>
<name>A0A4R0R5X0_9APHY</name>
<feature type="compositionally biased region" description="Low complexity" evidence="1">
    <location>
        <begin position="125"/>
        <end position="138"/>
    </location>
</feature>
<feature type="compositionally biased region" description="Polar residues" evidence="1">
    <location>
        <begin position="114"/>
        <end position="124"/>
    </location>
</feature>
<dbReference type="AlphaFoldDB" id="A0A4R0R5X0"/>
<feature type="compositionally biased region" description="Low complexity" evidence="1">
    <location>
        <begin position="225"/>
        <end position="238"/>
    </location>
</feature>
<gene>
    <name evidence="2" type="ORF">EIP91_006342</name>
</gene>
<reference evidence="2 3" key="1">
    <citation type="submission" date="2018-11" db="EMBL/GenBank/DDBJ databases">
        <title>Genome assembly of Steccherinum ochraceum LE-BIN_3174, the white-rot fungus of the Steccherinaceae family (The Residual Polyporoid clade, Polyporales, Basidiomycota).</title>
        <authorList>
            <person name="Fedorova T.V."/>
            <person name="Glazunova O.A."/>
            <person name="Landesman E.O."/>
            <person name="Moiseenko K.V."/>
            <person name="Psurtseva N.V."/>
            <person name="Savinova O.S."/>
            <person name="Shakhova N.V."/>
            <person name="Tyazhelova T.V."/>
            <person name="Vasina D.V."/>
        </authorList>
    </citation>
    <scope>NUCLEOTIDE SEQUENCE [LARGE SCALE GENOMIC DNA]</scope>
    <source>
        <strain evidence="2 3">LE-BIN_3174</strain>
    </source>
</reference>
<organism evidence="2 3">
    <name type="scientific">Steccherinum ochraceum</name>
    <dbReference type="NCBI Taxonomy" id="92696"/>
    <lineage>
        <taxon>Eukaryota</taxon>
        <taxon>Fungi</taxon>
        <taxon>Dikarya</taxon>
        <taxon>Basidiomycota</taxon>
        <taxon>Agaricomycotina</taxon>
        <taxon>Agaricomycetes</taxon>
        <taxon>Polyporales</taxon>
        <taxon>Steccherinaceae</taxon>
        <taxon>Steccherinum</taxon>
    </lineage>
</organism>
<feature type="region of interest" description="Disordered" evidence="1">
    <location>
        <begin position="79"/>
        <end position="252"/>
    </location>
</feature>
<dbReference type="EMBL" id="RWJN01000340">
    <property type="protein sequence ID" value="TCD62861.1"/>
    <property type="molecule type" value="Genomic_DNA"/>
</dbReference>
<feature type="compositionally biased region" description="Polar residues" evidence="1">
    <location>
        <begin position="85"/>
        <end position="94"/>
    </location>
</feature>
<feature type="compositionally biased region" description="Polar residues" evidence="1">
    <location>
        <begin position="191"/>
        <end position="224"/>
    </location>
</feature>
<evidence type="ECO:0000313" key="3">
    <source>
        <dbReference type="Proteomes" id="UP000292702"/>
    </source>
</evidence>
<protein>
    <submittedName>
        <fullName evidence="2">Uncharacterized protein</fullName>
    </submittedName>
</protein>
<keyword evidence="3" id="KW-1185">Reference proteome</keyword>
<feature type="region of interest" description="Disordered" evidence="1">
    <location>
        <begin position="1"/>
        <end position="26"/>
    </location>
</feature>
<comment type="caution">
    <text evidence="2">The sequence shown here is derived from an EMBL/GenBank/DDBJ whole genome shotgun (WGS) entry which is preliminary data.</text>
</comment>
<dbReference type="Proteomes" id="UP000292702">
    <property type="component" value="Unassembled WGS sequence"/>
</dbReference>